<dbReference type="InterPro" id="IPR001304">
    <property type="entry name" value="C-type_lectin-like"/>
</dbReference>
<keyword evidence="3" id="KW-1185">Reference proteome</keyword>
<dbReference type="OrthoDB" id="6381385at2759"/>
<dbReference type="CDD" id="cd00037">
    <property type="entry name" value="CLECT"/>
    <property type="match status" value="2"/>
</dbReference>
<reference evidence="2 3" key="1">
    <citation type="submission" date="2019-05" db="EMBL/GenBank/DDBJ databases">
        <title>Another draft genome of Portunus trituberculatus and its Hox gene families provides insights of decapod evolution.</title>
        <authorList>
            <person name="Jeong J.-H."/>
            <person name="Song I."/>
            <person name="Kim S."/>
            <person name="Choi T."/>
            <person name="Kim D."/>
            <person name="Ryu S."/>
            <person name="Kim W."/>
        </authorList>
    </citation>
    <scope>NUCLEOTIDE SEQUENCE [LARGE SCALE GENOMIC DNA]</scope>
    <source>
        <tissue evidence="2">Muscle</tissue>
    </source>
</reference>
<evidence type="ECO:0000259" key="1">
    <source>
        <dbReference type="PROSITE" id="PS50041"/>
    </source>
</evidence>
<proteinExistence type="predicted"/>
<sequence>MPNRWHQEDCISMYTNNQGYWNDLNCGIEAGRICKRPDGETLPPAKTTVVPDGHCPVGWVHTGTKCVYFNKKRQNFTIARQVCQKMGSKADLASIHSAAEQAYLTAAMVTQELHMWIGMRYELGFYWVDQSAVTYMNWGPGEPNGGAGKVSASEYPDQPDHHTTKKCPAPHENYLAYNGQCYRAVTDAKTWELKKWAEQRQVLLLLVRGDGAASRDMEDNGNNQPSNVMQSRVKDRIMKHIWVTPTLLP</sequence>
<dbReference type="SUPFAM" id="SSF56436">
    <property type="entry name" value="C-type lectin-like"/>
    <property type="match status" value="2"/>
</dbReference>
<dbReference type="PANTHER" id="PTHR22803">
    <property type="entry name" value="MANNOSE, PHOSPHOLIPASE, LECTIN RECEPTOR RELATED"/>
    <property type="match status" value="1"/>
</dbReference>
<dbReference type="Gene3D" id="3.10.100.10">
    <property type="entry name" value="Mannose-Binding Protein A, subunit A"/>
    <property type="match status" value="2"/>
</dbReference>
<keyword evidence="2" id="KW-0675">Receptor</keyword>
<dbReference type="PROSITE" id="PS50041">
    <property type="entry name" value="C_TYPE_LECTIN_2"/>
    <property type="match status" value="1"/>
</dbReference>
<dbReference type="InterPro" id="IPR016187">
    <property type="entry name" value="CTDL_fold"/>
</dbReference>
<evidence type="ECO:0000313" key="2">
    <source>
        <dbReference type="EMBL" id="MPC22005.1"/>
    </source>
</evidence>
<protein>
    <submittedName>
        <fullName evidence="2">Macrophage mannose receptor 1</fullName>
    </submittedName>
</protein>
<dbReference type="InterPro" id="IPR050111">
    <property type="entry name" value="C-type_lectin/snaclec_domain"/>
</dbReference>
<dbReference type="InterPro" id="IPR016186">
    <property type="entry name" value="C-type_lectin-like/link_sf"/>
</dbReference>
<accession>A0A5B7DLE8</accession>
<dbReference type="AlphaFoldDB" id="A0A5B7DLE8"/>
<feature type="domain" description="C-type lectin" evidence="1">
    <location>
        <begin position="62"/>
        <end position="145"/>
    </location>
</feature>
<organism evidence="2 3">
    <name type="scientific">Portunus trituberculatus</name>
    <name type="common">Swimming crab</name>
    <name type="synonym">Neptunus trituberculatus</name>
    <dbReference type="NCBI Taxonomy" id="210409"/>
    <lineage>
        <taxon>Eukaryota</taxon>
        <taxon>Metazoa</taxon>
        <taxon>Ecdysozoa</taxon>
        <taxon>Arthropoda</taxon>
        <taxon>Crustacea</taxon>
        <taxon>Multicrustacea</taxon>
        <taxon>Malacostraca</taxon>
        <taxon>Eumalacostraca</taxon>
        <taxon>Eucarida</taxon>
        <taxon>Decapoda</taxon>
        <taxon>Pleocyemata</taxon>
        <taxon>Brachyura</taxon>
        <taxon>Eubrachyura</taxon>
        <taxon>Portunoidea</taxon>
        <taxon>Portunidae</taxon>
        <taxon>Portuninae</taxon>
        <taxon>Portunus</taxon>
    </lineage>
</organism>
<comment type="caution">
    <text evidence="2">The sequence shown here is derived from an EMBL/GenBank/DDBJ whole genome shotgun (WGS) entry which is preliminary data.</text>
</comment>
<gene>
    <name evidence="2" type="primary">MRC1_1</name>
    <name evidence="2" type="ORF">E2C01_015010</name>
</gene>
<evidence type="ECO:0000313" key="3">
    <source>
        <dbReference type="Proteomes" id="UP000324222"/>
    </source>
</evidence>
<name>A0A5B7DLE8_PORTR</name>
<dbReference type="SMART" id="SM00034">
    <property type="entry name" value="CLECT"/>
    <property type="match status" value="1"/>
</dbReference>
<dbReference type="EMBL" id="VSRR010001041">
    <property type="protein sequence ID" value="MPC22005.1"/>
    <property type="molecule type" value="Genomic_DNA"/>
</dbReference>
<dbReference type="Pfam" id="PF00059">
    <property type="entry name" value="Lectin_C"/>
    <property type="match status" value="1"/>
</dbReference>
<dbReference type="Proteomes" id="UP000324222">
    <property type="component" value="Unassembled WGS sequence"/>
</dbReference>